<feature type="transmembrane region" description="Helical" evidence="1">
    <location>
        <begin position="29"/>
        <end position="47"/>
    </location>
</feature>
<dbReference type="EMBL" id="CP000561">
    <property type="protein sequence ID" value="ABO07534.1"/>
    <property type="molecule type" value="Genomic_DNA"/>
</dbReference>
<dbReference type="AlphaFoldDB" id="A3MSB7"/>
<protein>
    <submittedName>
        <fullName evidence="2">Uncharacterized protein</fullName>
    </submittedName>
</protein>
<keyword evidence="1" id="KW-1133">Transmembrane helix</keyword>
<dbReference type="RefSeq" id="WP_011848791.1">
    <property type="nucleotide sequence ID" value="NC_009073.1"/>
</dbReference>
<reference evidence="2" key="1">
    <citation type="submission" date="2007-02" db="EMBL/GenBank/DDBJ databases">
        <title>Complete sequence of Pyrobaculum calidifontis JCM 11548.</title>
        <authorList>
            <consortium name="US DOE Joint Genome Institute"/>
            <person name="Copeland A."/>
            <person name="Lucas S."/>
            <person name="Lapidus A."/>
            <person name="Barry K."/>
            <person name="Glavina del Rio T."/>
            <person name="Dalin E."/>
            <person name="Tice H."/>
            <person name="Pitluck S."/>
            <person name="Chain P."/>
            <person name="Malfatti S."/>
            <person name="Shin M."/>
            <person name="Vergez L."/>
            <person name="Schmutz J."/>
            <person name="Larimer F."/>
            <person name="Land M."/>
            <person name="Hauser L."/>
            <person name="Kyrpides N."/>
            <person name="Mikhailova N."/>
            <person name="Cozen A.E."/>
            <person name="Fitz-Gibbon S.T."/>
            <person name="House C.H."/>
            <person name="Saltikov C."/>
            <person name="Lowe T.M."/>
            <person name="Richardson P."/>
        </authorList>
    </citation>
    <scope>NUCLEOTIDE SEQUENCE [LARGE SCALE GENOMIC DNA]</scope>
    <source>
        <strain evidence="2">JCM 11548</strain>
    </source>
</reference>
<name>A3MSB7_PYRCJ</name>
<dbReference type="STRING" id="410359.Pcal_0095"/>
<evidence type="ECO:0000313" key="2">
    <source>
        <dbReference type="EMBL" id="ABO07534.1"/>
    </source>
</evidence>
<accession>A3MSB7</accession>
<organism evidence="2 3">
    <name type="scientific">Pyrobaculum calidifontis (strain DSM 21063 / JCM 11548 / VA1)</name>
    <dbReference type="NCBI Taxonomy" id="410359"/>
    <lineage>
        <taxon>Archaea</taxon>
        <taxon>Thermoproteota</taxon>
        <taxon>Thermoprotei</taxon>
        <taxon>Thermoproteales</taxon>
        <taxon>Thermoproteaceae</taxon>
        <taxon>Pyrobaculum</taxon>
    </lineage>
</organism>
<dbReference type="GeneID" id="4910035"/>
<evidence type="ECO:0000256" key="1">
    <source>
        <dbReference type="SAM" id="Phobius"/>
    </source>
</evidence>
<dbReference type="HOGENOM" id="CLU_1529289_0_0_2"/>
<keyword evidence="1" id="KW-0472">Membrane</keyword>
<keyword evidence="3" id="KW-1185">Reference proteome</keyword>
<proteinExistence type="predicted"/>
<gene>
    <name evidence="2" type="ordered locus">Pcal_0095</name>
</gene>
<feature type="transmembrane region" description="Helical" evidence="1">
    <location>
        <begin position="129"/>
        <end position="147"/>
    </location>
</feature>
<dbReference type="Proteomes" id="UP000001431">
    <property type="component" value="Chromosome"/>
</dbReference>
<feature type="transmembrane region" description="Helical" evidence="1">
    <location>
        <begin position="68"/>
        <end position="87"/>
    </location>
</feature>
<evidence type="ECO:0000313" key="3">
    <source>
        <dbReference type="Proteomes" id="UP000001431"/>
    </source>
</evidence>
<keyword evidence="1" id="KW-0812">Transmembrane</keyword>
<dbReference type="KEGG" id="pcl:Pcal_0095"/>
<feature type="transmembrane region" description="Helical" evidence="1">
    <location>
        <begin position="93"/>
        <end position="117"/>
    </location>
</feature>
<sequence>MTIVNPTEIGVNESTTAEVEVVPLLSVNTFLLVTSTVIGVLTSSLVYNHIAKKPLAKIYNGGPIRWGIILIMTPLLFFITGYIVVYFTRAHDVRLLLAYLLIKMLYPLMFIYGKLFVLKSGLSLHAKASVFHIVDISWVLWIVHWAFDPLTALSFMGQNNTASCKSRISYHYSQY</sequence>